<protein>
    <recommendedName>
        <fullName evidence="4">C2 domain-containing protein</fullName>
    </recommendedName>
</protein>
<dbReference type="GO" id="GO:0048167">
    <property type="term" value="P:regulation of synaptic plasticity"/>
    <property type="evidence" value="ECO:0007669"/>
    <property type="project" value="TreeGrafter"/>
</dbReference>
<proteinExistence type="predicted"/>
<dbReference type="GO" id="GO:0050806">
    <property type="term" value="P:positive regulation of synaptic transmission"/>
    <property type="evidence" value="ECO:0007669"/>
    <property type="project" value="TreeGrafter"/>
</dbReference>
<evidence type="ECO:0000313" key="6">
    <source>
        <dbReference type="Proteomes" id="UP000091820"/>
    </source>
</evidence>
<dbReference type="Proteomes" id="UP000091820">
    <property type="component" value="Unassembled WGS sequence"/>
</dbReference>
<dbReference type="Gene3D" id="2.60.40.150">
    <property type="entry name" value="C2 domain"/>
    <property type="match status" value="1"/>
</dbReference>
<evidence type="ECO:0000259" key="4">
    <source>
        <dbReference type="PROSITE" id="PS50004"/>
    </source>
</evidence>
<dbReference type="GO" id="GO:0048788">
    <property type="term" value="C:cytoskeleton of presynaptic active zone"/>
    <property type="evidence" value="ECO:0007669"/>
    <property type="project" value="TreeGrafter"/>
</dbReference>
<dbReference type="SMART" id="SM00239">
    <property type="entry name" value="C2"/>
    <property type="match status" value="1"/>
</dbReference>
<dbReference type="FunFam" id="2.60.40.150:FF:000257">
    <property type="entry name" value="Uncharacterized protein, isoform B"/>
    <property type="match status" value="1"/>
</dbReference>
<dbReference type="VEuPathDB" id="VectorBase:GBRI015123"/>
<dbReference type="EnsemblMetazoa" id="GBRI015123-RA">
    <property type="protein sequence ID" value="GBRI015123-PA"/>
    <property type="gene ID" value="GBRI015123"/>
</dbReference>
<dbReference type="InterPro" id="IPR035892">
    <property type="entry name" value="C2_domain_sf"/>
</dbReference>
<dbReference type="STRING" id="37001.A0A1A9WD27"/>
<evidence type="ECO:0000256" key="1">
    <source>
        <dbReference type="ARBA" id="ARBA00023018"/>
    </source>
</evidence>
<sequence>MKETPDCDLLEYKTISIYERHSRVGLPTNPNSRKNSIFDLTQKHLPVGLGNNATSPPSDDEEKRFTPKWRGSGVNLPPQTVKQALSMLKQASSTTNVSQGVQERQYYRGLQQADVQQNVRKGSMFNLRTNENQSRKDSVFTLNSTESPGPRQRKGSIYVGARTTHDSPDPIRKNSVMNLTATSDSPNATRKSICHASAKNLSSLSDSSGSVSTASNIITGISTDYGLQLGPGQIHPKGYRLTSARHGELKMGFVKIKGTVEVEVMCARNIVAVDCETPPDTYVKCYIKDGDRLRHKKKTRVVRHAAEPIYKQTIKYQSSDVFGRNIVIMLWQRCVGFEHNQGLGGTEVNLDKVNIAQHIGGWYPLFPMHSYGGSDSDNSP</sequence>
<dbReference type="SUPFAM" id="SSF49562">
    <property type="entry name" value="C2 domain (Calcium/lipid-binding domain, CaLB)"/>
    <property type="match status" value="1"/>
</dbReference>
<dbReference type="AlphaFoldDB" id="A0A1A9WD27"/>
<dbReference type="Pfam" id="PF00168">
    <property type="entry name" value="C2"/>
    <property type="match status" value="1"/>
</dbReference>
<evidence type="ECO:0000256" key="3">
    <source>
        <dbReference type="SAM" id="MobiDB-lite"/>
    </source>
</evidence>
<dbReference type="PROSITE" id="PS50004">
    <property type="entry name" value="C2"/>
    <property type="match status" value="1"/>
</dbReference>
<dbReference type="GO" id="GO:0048791">
    <property type="term" value="P:calcium ion-regulated exocytosis of neurotransmitter"/>
    <property type="evidence" value="ECO:0007669"/>
    <property type="project" value="TreeGrafter"/>
</dbReference>
<accession>A0A1A9WD27</accession>
<feature type="region of interest" description="Disordered" evidence="3">
    <location>
        <begin position="133"/>
        <end position="155"/>
    </location>
</feature>
<dbReference type="InterPro" id="IPR000008">
    <property type="entry name" value="C2_dom"/>
</dbReference>
<dbReference type="GO" id="GO:0042391">
    <property type="term" value="P:regulation of membrane potential"/>
    <property type="evidence" value="ECO:0007669"/>
    <property type="project" value="TreeGrafter"/>
</dbReference>
<comment type="subcellular location">
    <subcellularLocation>
        <location evidence="2">Synapse</location>
    </subcellularLocation>
</comment>
<feature type="domain" description="C2" evidence="4">
    <location>
        <begin position="245"/>
        <end position="363"/>
    </location>
</feature>
<evidence type="ECO:0000313" key="5">
    <source>
        <dbReference type="EnsemblMetazoa" id="GBRI015123-PA"/>
    </source>
</evidence>
<dbReference type="GO" id="GO:0042734">
    <property type="term" value="C:presynaptic membrane"/>
    <property type="evidence" value="ECO:0007669"/>
    <property type="project" value="TreeGrafter"/>
</dbReference>
<dbReference type="GO" id="GO:0044325">
    <property type="term" value="F:transmembrane transporter binding"/>
    <property type="evidence" value="ECO:0007669"/>
    <property type="project" value="TreeGrafter"/>
</dbReference>
<feature type="region of interest" description="Disordered" evidence="3">
    <location>
        <begin position="44"/>
        <end position="76"/>
    </location>
</feature>
<dbReference type="InterPro" id="IPR039032">
    <property type="entry name" value="Rim-like"/>
</dbReference>
<keyword evidence="1" id="KW-0770">Synapse</keyword>
<dbReference type="PANTHER" id="PTHR12157">
    <property type="entry name" value="REGULATING SYNAPTIC MEMBRANE EXOCYTOSIS PROTEIN"/>
    <property type="match status" value="1"/>
</dbReference>
<reference evidence="5" key="2">
    <citation type="submission" date="2020-05" db="UniProtKB">
        <authorList>
            <consortium name="EnsemblMetazoa"/>
        </authorList>
    </citation>
    <scope>IDENTIFICATION</scope>
    <source>
        <strain evidence="5">IAEA</strain>
    </source>
</reference>
<organism evidence="5 6">
    <name type="scientific">Glossina brevipalpis</name>
    <dbReference type="NCBI Taxonomy" id="37001"/>
    <lineage>
        <taxon>Eukaryota</taxon>
        <taxon>Metazoa</taxon>
        <taxon>Ecdysozoa</taxon>
        <taxon>Arthropoda</taxon>
        <taxon>Hexapoda</taxon>
        <taxon>Insecta</taxon>
        <taxon>Pterygota</taxon>
        <taxon>Neoptera</taxon>
        <taxon>Endopterygota</taxon>
        <taxon>Diptera</taxon>
        <taxon>Brachycera</taxon>
        <taxon>Muscomorpha</taxon>
        <taxon>Hippoboscoidea</taxon>
        <taxon>Glossinidae</taxon>
        <taxon>Glossina</taxon>
    </lineage>
</organism>
<keyword evidence="6" id="KW-1185">Reference proteome</keyword>
<evidence type="ECO:0000256" key="2">
    <source>
        <dbReference type="ARBA" id="ARBA00034103"/>
    </source>
</evidence>
<name>A0A1A9WD27_9MUSC</name>
<dbReference type="GO" id="GO:0031267">
    <property type="term" value="F:small GTPase binding"/>
    <property type="evidence" value="ECO:0007669"/>
    <property type="project" value="InterPro"/>
</dbReference>
<dbReference type="PANTHER" id="PTHR12157:SF24">
    <property type="entry name" value="FIFE, ISOFORM D"/>
    <property type="match status" value="1"/>
</dbReference>
<reference evidence="6" key="1">
    <citation type="submission" date="2014-03" db="EMBL/GenBank/DDBJ databases">
        <authorList>
            <person name="Aksoy S."/>
            <person name="Warren W."/>
            <person name="Wilson R.K."/>
        </authorList>
    </citation>
    <scope>NUCLEOTIDE SEQUENCE [LARGE SCALE GENOMIC DNA]</scope>
    <source>
        <strain evidence="6">IAEA</strain>
    </source>
</reference>